<dbReference type="PANTHER" id="PTHR30086">
    <property type="entry name" value="ARGININE EXPORTER PROTEIN ARGO"/>
    <property type="match status" value="1"/>
</dbReference>
<evidence type="ECO:0000256" key="4">
    <source>
        <dbReference type="ARBA" id="ARBA00022989"/>
    </source>
</evidence>
<keyword evidence="4 6" id="KW-1133">Transmembrane helix</keyword>
<evidence type="ECO:0000313" key="8">
    <source>
        <dbReference type="Proteomes" id="UP000032633"/>
    </source>
</evidence>
<dbReference type="Pfam" id="PF01810">
    <property type="entry name" value="LysE"/>
    <property type="match status" value="1"/>
</dbReference>
<reference evidence="7 8" key="1">
    <citation type="journal article" date="2015" name="J. Biotechnol.">
        <title>Complete genome sequence of Paenibacillus beijingensis 7188(T) (=DSM 24997(T)), a novel rhizobacterium from jujube garden soil.</title>
        <authorList>
            <person name="Kwak Y."/>
            <person name="Shin J.H."/>
        </authorList>
    </citation>
    <scope>NUCLEOTIDE SEQUENCE [LARGE SCALE GENOMIC DNA]</scope>
    <source>
        <strain evidence="7 8">DSM 24997</strain>
    </source>
</reference>
<evidence type="ECO:0000313" key="7">
    <source>
        <dbReference type="EMBL" id="AJY73740.1"/>
    </source>
</evidence>
<feature type="transmembrane region" description="Helical" evidence="6">
    <location>
        <begin position="182"/>
        <end position="203"/>
    </location>
</feature>
<dbReference type="GO" id="GO:0005886">
    <property type="term" value="C:plasma membrane"/>
    <property type="evidence" value="ECO:0007669"/>
    <property type="project" value="UniProtKB-SubCell"/>
</dbReference>
<name>A0A0D5NF32_9BACL</name>
<evidence type="ECO:0000256" key="1">
    <source>
        <dbReference type="ARBA" id="ARBA00004651"/>
    </source>
</evidence>
<accession>A0A0D5NF32</accession>
<dbReference type="RefSeq" id="WP_045669175.1">
    <property type="nucleotide sequence ID" value="NZ_CP011058.1"/>
</dbReference>
<organism evidence="7 8">
    <name type="scientific">Paenibacillus beijingensis</name>
    <dbReference type="NCBI Taxonomy" id="1126833"/>
    <lineage>
        <taxon>Bacteria</taxon>
        <taxon>Bacillati</taxon>
        <taxon>Bacillota</taxon>
        <taxon>Bacilli</taxon>
        <taxon>Bacillales</taxon>
        <taxon>Paenibacillaceae</taxon>
        <taxon>Paenibacillus</taxon>
    </lineage>
</organism>
<dbReference type="PATRIC" id="fig|1126833.4.peg.604"/>
<dbReference type="AlphaFoldDB" id="A0A0D5NF32"/>
<evidence type="ECO:0000256" key="3">
    <source>
        <dbReference type="ARBA" id="ARBA00022692"/>
    </source>
</evidence>
<gene>
    <name evidence="7" type="ORF">VN24_02725</name>
</gene>
<dbReference type="InterPro" id="IPR001123">
    <property type="entry name" value="LeuE-type"/>
</dbReference>
<feature type="transmembrane region" description="Helical" evidence="6">
    <location>
        <begin position="71"/>
        <end position="89"/>
    </location>
</feature>
<comment type="subcellular location">
    <subcellularLocation>
        <location evidence="1">Cell membrane</location>
        <topology evidence="1">Multi-pass membrane protein</topology>
    </subcellularLocation>
</comment>
<dbReference type="EMBL" id="CP011058">
    <property type="protein sequence ID" value="AJY73740.1"/>
    <property type="molecule type" value="Genomic_DNA"/>
</dbReference>
<dbReference type="GO" id="GO:0015171">
    <property type="term" value="F:amino acid transmembrane transporter activity"/>
    <property type="evidence" value="ECO:0007669"/>
    <property type="project" value="TreeGrafter"/>
</dbReference>
<dbReference type="STRING" id="1126833.VN24_02725"/>
<reference evidence="8" key="2">
    <citation type="submission" date="2015-03" db="EMBL/GenBank/DDBJ databases">
        <title>Genome sequence of Paenibacillus beijingensis strain DSM 24997T.</title>
        <authorList>
            <person name="Kwak Y."/>
            <person name="Shin J.-H."/>
        </authorList>
    </citation>
    <scope>NUCLEOTIDE SEQUENCE [LARGE SCALE GENOMIC DNA]</scope>
    <source>
        <strain evidence="8">DSM 24997</strain>
    </source>
</reference>
<keyword evidence="5 6" id="KW-0472">Membrane</keyword>
<proteinExistence type="predicted"/>
<dbReference type="OrthoDB" id="7874789at2"/>
<feature type="transmembrane region" description="Helical" evidence="6">
    <location>
        <begin position="6"/>
        <end position="26"/>
    </location>
</feature>
<keyword evidence="3 6" id="KW-0812">Transmembrane</keyword>
<keyword evidence="8" id="KW-1185">Reference proteome</keyword>
<dbReference type="Proteomes" id="UP000032633">
    <property type="component" value="Chromosome"/>
</dbReference>
<evidence type="ECO:0000256" key="2">
    <source>
        <dbReference type="ARBA" id="ARBA00022475"/>
    </source>
</evidence>
<evidence type="ECO:0000256" key="6">
    <source>
        <dbReference type="SAM" id="Phobius"/>
    </source>
</evidence>
<feature type="transmembrane region" description="Helical" evidence="6">
    <location>
        <begin position="110"/>
        <end position="136"/>
    </location>
</feature>
<dbReference type="KEGG" id="pbj:VN24_02725"/>
<feature type="transmembrane region" description="Helical" evidence="6">
    <location>
        <begin position="38"/>
        <end position="59"/>
    </location>
</feature>
<dbReference type="HOGENOM" id="CLU_087840_1_1_9"/>
<evidence type="ECO:0000256" key="5">
    <source>
        <dbReference type="ARBA" id="ARBA00023136"/>
    </source>
</evidence>
<protein>
    <submittedName>
        <fullName evidence="7">Lysine transporter LysE</fullName>
    </submittedName>
</protein>
<dbReference type="PANTHER" id="PTHR30086:SF20">
    <property type="entry name" value="ARGININE EXPORTER PROTEIN ARGO-RELATED"/>
    <property type="match status" value="1"/>
</dbReference>
<keyword evidence="2" id="KW-1003">Cell membrane</keyword>
<feature type="transmembrane region" description="Helical" evidence="6">
    <location>
        <begin position="148"/>
        <end position="170"/>
    </location>
</feature>
<sequence length="209" mass="22527">MLILLKGILIGLSIAAPVGPIGVLCIKRTLNQGRLFGFVSGLGAASADALYGLIAAVGFNVITELLIGQQMWIRLFGGLFLCYLGYQAMKTNTKTNDSGDVKRMDRLTAAYVTTFFLTMTNPLTILSFLGVFAGIGTSGTMTLSSFQMVIGIFIGSMIWWLFLSIVTGTVRQMLNANAMRWINRLSGIVLIVFGVVSLVKMIGDLAVIQ</sequence>